<proteinExistence type="predicted"/>
<feature type="transmembrane region" description="Helical" evidence="5">
    <location>
        <begin position="156"/>
        <end position="179"/>
    </location>
</feature>
<evidence type="ECO:0000256" key="2">
    <source>
        <dbReference type="ARBA" id="ARBA00022692"/>
    </source>
</evidence>
<dbReference type="Gene3D" id="1.20.1250.20">
    <property type="entry name" value="MFS general substrate transporter like domains"/>
    <property type="match status" value="1"/>
</dbReference>
<feature type="transmembrane region" description="Helical" evidence="5">
    <location>
        <begin position="186"/>
        <end position="206"/>
    </location>
</feature>
<evidence type="ECO:0000256" key="5">
    <source>
        <dbReference type="SAM" id="Phobius"/>
    </source>
</evidence>
<dbReference type="Pfam" id="PF07690">
    <property type="entry name" value="MFS_1"/>
    <property type="match status" value="1"/>
</dbReference>
<dbReference type="Proteomes" id="UP000612808">
    <property type="component" value="Unassembled WGS sequence"/>
</dbReference>
<evidence type="ECO:0000259" key="6">
    <source>
        <dbReference type="PROSITE" id="PS50850"/>
    </source>
</evidence>
<comment type="subcellular location">
    <subcellularLocation>
        <location evidence="1">Cell membrane</location>
        <topology evidence="1">Multi-pass membrane protein</topology>
    </subcellularLocation>
</comment>
<dbReference type="PANTHER" id="PTHR42718">
    <property type="entry name" value="MAJOR FACILITATOR SUPERFAMILY MULTIDRUG TRANSPORTER MFSC"/>
    <property type="match status" value="1"/>
</dbReference>
<feature type="transmembrane region" description="Helical" evidence="5">
    <location>
        <begin position="318"/>
        <end position="337"/>
    </location>
</feature>
<protein>
    <submittedName>
        <fullName evidence="7">MFS transporter</fullName>
    </submittedName>
</protein>
<dbReference type="InterPro" id="IPR011701">
    <property type="entry name" value="MFS"/>
</dbReference>
<dbReference type="InterPro" id="IPR020846">
    <property type="entry name" value="MFS_dom"/>
</dbReference>
<feature type="transmembrane region" description="Helical" evidence="5">
    <location>
        <begin position="439"/>
        <end position="458"/>
    </location>
</feature>
<feature type="transmembrane region" description="Helical" evidence="5">
    <location>
        <begin position="67"/>
        <end position="89"/>
    </location>
</feature>
<gene>
    <name evidence="7" type="ORF">Aru02nite_16130</name>
</gene>
<dbReference type="CDD" id="cd17321">
    <property type="entry name" value="MFS_MMR_MDR_like"/>
    <property type="match status" value="1"/>
</dbReference>
<dbReference type="SUPFAM" id="SSF103473">
    <property type="entry name" value="MFS general substrate transporter"/>
    <property type="match status" value="1"/>
</dbReference>
<feature type="transmembrane region" description="Helical" evidence="5">
    <location>
        <begin position="212"/>
        <end position="233"/>
    </location>
</feature>
<organism evidence="7 8">
    <name type="scientific">Actinocatenispora rupis</name>
    <dbReference type="NCBI Taxonomy" id="519421"/>
    <lineage>
        <taxon>Bacteria</taxon>
        <taxon>Bacillati</taxon>
        <taxon>Actinomycetota</taxon>
        <taxon>Actinomycetes</taxon>
        <taxon>Micromonosporales</taxon>
        <taxon>Micromonosporaceae</taxon>
        <taxon>Actinocatenispora</taxon>
    </lineage>
</organism>
<feature type="transmembrane region" description="Helical" evidence="5">
    <location>
        <begin position="127"/>
        <end position="150"/>
    </location>
</feature>
<dbReference type="EMBL" id="BOMB01000009">
    <property type="protein sequence ID" value="GID10724.1"/>
    <property type="molecule type" value="Genomic_DNA"/>
</dbReference>
<feature type="transmembrane region" description="Helical" evidence="5">
    <location>
        <begin position="37"/>
        <end position="60"/>
    </location>
</feature>
<dbReference type="PROSITE" id="PS50850">
    <property type="entry name" value="MFS"/>
    <property type="match status" value="1"/>
</dbReference>
<dbReference type="PROSITE" id="PS00216">
    <property type="entry name" value="SUGAR_TRANSPORT_1"/>
    <property type="match status" value="1"/>
</dbReference>
<keyword evidence="3 5" id="KW-1133">Transmembrane helix</keyword>
<accession>A0A8J3NCR2</accession>
<evidence type="ECO:0000256" key="1">
    <source>
        <dbReference type="ARBA" id="ARBA00004651"/>
    </source>
</evidence>
<keyword evidence="8" id="KW-1185">Reference proteome</keyword>
<comment type="caution">
    <text evidence="7">The sequence shown here is derived from an EMBL/GenBank/DDBJ whole genome shotgun (WGS) entry which is preliminary data.</text>
</comment>
<feature type="transmembrane region" description="Helical" evidence="5">
    <location>
        <begin position="95"/>
        <end position="115"/>
    </location>
</feature>
<feature type="transmembrane region" description="Helical" evidence="5">
    <location>
        <begin position="343"/>
        <end position="364"/>
    </location>
</feature>
<dbReference type="RefSeq" id="WP_203656187.1">
    <property type="nucleotide sequence ID" value="NZ_BAAAZM010000003.1"/>
</dbReference>
<keyword evidence="2 5" id="KW-0812">Transmembrane</keyword>
<evidence type="ECO:0000256" key="3">
    <source>
        <dbReference type="ARBA" id="ARBA00022989"/>
    </source>
</evidence>
<evidence type="ECO:0000313" key="8">
    <source>
        <dbReference type="Proteomes" id="UP000612808"/>
    </source>
</evidence>
<keyword evidence="4 5" id="KW-0472">Membrane</keyword>
<dbReference type="GO" id="GO:0005886">
    <property type="term" value="C:plasma membrane"/>
    <property type="evidence" value="ECO:0007669"/>
    <property type="project" value="UniProtKB-SubCell"/>
</dbReference>
<dbReference type="InterPro" id="IPR036259">
    <property type="entry name" value="MFS_trans_sf"/>
</dbReference>
<feature type="transmembrane region" description="Helical" evidence="5">
    <location>
        <begin position="253"/>
        <end position="273"/>
    </location>
</feature>
<sequence>MTAVMGLCVALVVGMVSALNLGVPVLSGGDLRPSAEAVLWVIDGYVAVFACLLVPAGALADRLGRKGTLLGGLAVFGAGSALCAAAPAVPVLVAGRMLSGAGAAAVLPTTLALLLAGAPPDRRPRRIAAWASMTGLAAVLGNVGGGAALSTGSWRAPFLAAVPLTALAVVLVAAVAPVVPRHPGAVDVPGAALLTAAVLALLYAVISAPRHGWLGVPVVGGGVLAALLTAAWVRHGLRRRPVLDPRLFARPAVRAGAAGTALTFVGMFAVFSVNGQFLQYVEGFGPFGAGVRLLPMAAALLAAPRAGAALAHRYGPRTAVAAGFATMVAGLLLLSTVDTHTGYPRYAAGALLTAAGCGLATPVLSHELVAALPAGAAGTGSGLSGLTRELGSAVGVAVTGSLLTARLPAGVRDNVAAAIATAPDPAPVRAAFTGALDGALRTVAVGVAALAPLVVAWLPSATRDT</sequence>
<dbReference type="GO" id="GO:0022857">
    <property type="term" value="F:transmembrane transporter activity"/>
    <property type="evidence" value="ECO:0007669"/>
    <property type="project" value="InterPro"/>
</dbReference>
<feature type="domain" description="Major facilitator superfamily (MFS) profile" evidence="6">
    <location>
        <begin position="1"/>
        <end position="463"/>
    </location>
</feature>
<evidence type="ECO:0000256" key="4">
    <source>
        <dbReference type="ARBA" id="ARBA00023136"/>
    </source>
</evidence>
<dbReference type="PANTHER" id="PTHR42718:SF42">
    <property type="entry name" value="EXPORT PROTEIN"/>
    <property type="match status" value="1"/>
</dbReference>
<reference evidence="7" key="1">
    <citation type="submission" date="2021-01" db="EMBL/GenBank/DDBJ databases">
        <title>Whole genome shotgun sequence of Actinocatenispora rupis NBRC 107355.</title>
        <authorList>
            <person name="Komaki H."/>
            <person name="Tamura T."/>
        </authorList>
    </citation>
    <scope>NUCLEOTIDE SEQUENCE</scope>
    <source>
        <strain evidence="7">NBRC 107355</strain>
    </source>
</reference>
<evidence type="ECO:0000313" key="7">
    <source>
        <dbReference type="EMBL" id="GID10724.1"/>
    </source>
</evidence>
<dbReference type="AlphaFoldDB" id="A0A8J3NCR2"/>
<name>A0A8J3NCR2_9ACTN</name>
<dbReference type="InterPro" id="IPR005829">
    <property type="entry name" value="Sugar_transporter_CS"/>
</dbReference>